<name>A0A8X7QF94_BRACI</name>
<evidence type="ECO:0000313" key="1">
    <source>
        <dbReference type="EMBL" id="KAG2266289.1"/>
    </source>
</evidence>
<accession>A0A8X7QF94</accession>
<dbReference type="Proteomes" id="UP000886595">
    <property type="component" value="Unassembled WGS sequence"/>
</dbReference>
<protein>
    <submittedName>
        <fullName evidence="1">Uncharacterized protein</fullName>
    </submittedName>
</protein>
<organism evidence="1 2">
    <name type="scientific">Brassica carinata</name>
    <name type="common">Ethiopian mustard</name>
    <name type="synonym">Abyssinian cabbage</name>
    <dbReference type="NCBI Taxonomy" id="52824"/>
    <lineage>
        <taxon>Eukaryota</taxon>
        <taxon>Viridiplantae</taxon>
        <taxon>Streptophyta</taxon>
        <taxon>Embryophyta</taxon>
        <taxon>Tracheophyta</taxon>
        <taxon>Spermatophyta</taxon>
        <taxon>Magnoliopsida</taxon>
        <taxon>eudicotyledons</taxon>
        <taxon>Gunneridae</taxon>
        <taxon>Pentapetalae</taxon>
        <taxon>rosids</taxon>
        <taxon>malvids</taxon>
        <taxon>Brassicales</taxon>
        <taxon>Brassicaceae</taxon>
        <taxon>Brassiceae</taxon>
        <taxon>Brassica</taxon>
    </lineage>
</organism>
<sequence>MSSKKRNSKKGSLPANVSEELRVPKMEFVPHSQISKPVVSASELRFAFQPALLVSSNREILLFCRGLSSGDFEESASGPPWMCVDVLISIVGDIARIQVNVLDSVVLRRLHGRRRTFRVSLFDGRFLARVLTRSFGRGYVRYGSVEVSATASVKTSLEVIRVIS</sequence>
<proteinExistence type="predicted"/>
<dbReference type="OrthoDB" id="10553247at2759"/>
<evidence type="ECO:0000313" key="2">
    <source>
        <dbReference type="Proteomes" id="UP000886595"/>
    </source>
</evidence>
<keyword evidence="2" id="KW-1185">Reference proteome</keyword>
<reference evidence="1 2" key="1">
    <citation type="submission" date="2020-02" db="EMBL/GenBank/DDBJ databases">
        <authorList>
            <person name="Ma Q."/>
            <person name="Huang Y."/>
            <person name="Song X."/>
            <person name="Pei D."/>
        </authorList>
    </citation>
    <scope>NUCLEOTIDE SEQUENCE [LARGE SCALE GENOMIC DNA]</scope>
    <source>
        <strain evidence="1">Sxm20200214</strain>
        <tissue evidence="1">Leaf</tissue>
    </source>
</reference>
<gene>
    <name evidence="1" type="ORF">Bca52824_073368</name>
</gene>
<dbReference type="EMBL" id="JAAMPC010000014">
    <property type="protein sequence ID" value="KAG2266289.1"/>
    <property type="molecule type" value="Genomic_DNA"/>
</dbReference>
<comment type="caution">
    <text evidence="1">The sequence shown here is derived from an EMBL/GenBank/DDBJ whole genome shotgun (WGS) entry which is preliminary data.</text>
</comment>
<dbReference type="AlphaFoldDB" id="A0A8X7QF94"/>